<proteinExistence type="predicted"/>
<dbReference type="RefSeq" id="WP_032684465.1">
    <property type="nucleotide sequence ID" value="NZ_CABWKH010000023.1"/>
</dbReference>
<evidence type="ECO:0000256" key="1">
    <source>
        <dbReference type="SAM" id="MobiDB-lite"/>
    </source>
</evidence>
<protein>
    <submittedName>
        <fullName evidence="2">Uncharacterized protein</fullName>
    </submittedName>
</protein>
<reference evidence="2 3" key="1">
    <citation type="submission" date="2019-10" db="EMBL/GenBank/DDBJ databases">
        <authorList>
            <consortium name="Melissa Lawson"/>
            <person name="O'neill I."/>
        </authorList>
    </citation>
    <scope>NUCLEOTIDE SEQUENCE [LARGE SCALE GENOMIC DNA]</scope>
    <source>
        <strain evidence="2">LH_23</strain>
    </source>
</reference>
<dbReference type="EMBL" id="CABWKH010000023">
    <property type="protein sequence ID" value="VWQ36071.1"/>
    <property type="molecule type" value="Genomic_DNA"/>
</dbReference>
<evidence type="ECO:0000313" key="3">
    <source>
        <dbReference type="Proteomes" id="UP000494246"/>
    </source>
</evidence>
<organism evidence="2 3">
    <name type="scientific">Bifidobacterium longum subsp. infantis</name>
    <dbReference type="NCBI Taxonomy" id="1682"/>
    <lineage>
        <taxon>Bacteria</taxon>
        <taxon>Bacillati</taxon>
        <taxon>Actinomycetota</taxon>
        <taxon>Actinomycetes</taxon>
        <taxon>Bifidobacteriales</taxon>
        <taxon>Bifidobacteriaceae</taxon>
        <taxon>Bifidobacterium</taxon>
    </lineage>
</organism>
<sequence>MSEPIKRKASAAGIGREPALPVKPGMDKVASKLTRQARARLRRGNVPDTQVARAASVNRMTIQSFRTGAPRNDMSLSMFLAVFNETGGDPAQAIDTALDTNGKEVA</sequence>
<feature type="region of interest" description="Disordered" evidence="1">
    <location>
        <begin position="1"/>
        <end position="24"/>
    </location>
</feature>
<dbReference type="AlphaFoldDB" id="A0A8U0LEN3"/>
<dbReference type="Proteomes" id="UP000494246">
    <property type="component" value="Unassembled WGS sequence"/>
</dbReference>
<comment type="caution">
    <text evidence="2">The sequence shown here is derived from an EMBL/GenBank/DDBJ whole genome shotgun (WGS) entry which is preliminary data.</text>
</comment>
<name>A0A8U0LEN3_BIFLI</name>
<gene>
    <name evidence="2" type="ORF">BIFLH23_01285</name>
</gene>
<evidence type="ECO:0000313" key="2">
    <source>
        <dbReference type="EMBL" id="VWQ36071.1"/>
    </source>
</evidence>
<accession>A0A8U0LEN3</accession>